<name>A0A3M9N2N4_9BACT</name>
<accession>A0A3M9N2N4</accession>
<dbReference type="EMBL" id="RJJD01000001">
    <property type="protein sequence ID" value="RNI31423.1"/>
    <property type="molecule type" value="Genomic_DNA"/>
</dbReference>
<gene>
    <name evidence="1" type="ORF">EFB08_02555</name>
</gene>
<keyword evidence="2" id="KW-1185">Reference proteome</keyword>
<sequence length="72" mass="8322">MEKALYLFVLVVHQIKDSGTSQFRACFPKKDLKLIYFILSQALLQKEEINPVTLPQSFQHSFIGQSPILEVR</sequence>
<comment type="caution">
    <text evidence="1">The sequence shown here is derived from an EMBL/GenBank/DDBJ whole genome shotgun (WGS) entry which is preliminary data.</text>
</comment>
<reference evidence="1 2" key="1">
    <citation type="submission" date="2018-11" db="EMBL/GenBank/DDBJ databases">
        <title>Rufibacter latericius sp. nov., isolated from water in Baiyang Lake.</title>
        <authorList>
            <person name="Yang Y."/>
        </authorList>
    </citation>
    <scope>NUCLEOTIDE SEQUENCE [LARGE SCALE GENOMIC DNA]</scope>
    <source>
        <strain evidence="1 2">R-22-1c-1</strain>
    </source>
</reference>
<organism evidence="1 2">
    <name type="scientific">Rufibacter latericius</name>
    <dbReference type="NCBI Taxonomy" id="2487040"/>
    <lineage>
        <taxon>Bacteria</taxon>
        <taxon>Pseudomonadati</taxon>
        <taxon>Bacteroidota</taxon>
        <taxon>Cytophagia</taxon>
        <taxon>Cytophagales</taxon>
        <taxon>Hymenobacteraceae</taxon>
        <taxon>Rufibacter</taxon>
    </lineage>
</organism>
<dbReference type="AlphaFoldDB" id="A0A3M9N2N4"/>
<dbReference type="Proteomes" id="UP000272117">
    <property type="component" value="Unassembled WGS sequence"/>
</dbReference>
<evidence type="ECO:0000313" key="1">
    <source>
        <dbReference type="EMBL" id="RNI31423.1"/>
    </source>
</evidence>
<protein>
    <submittedName>
        <fullName evidence="1">Uncharacterized protein</fullName>
    </submittedName>
</protein>
<evidence type="ECO:0000313" key="2">
    <source>
        <dbReference type="Proteomes" id="UP000272117"/>
    </source>
</evidence>
<proteinExistence type="predicted"/>